<dbReference type="Pfam" id="PF03364">
    <property type="entry name" value="Polyketide_cyc"/>
    <property type="match status" value="1"/>
</dbReference>
<dbReference type="eggNOG" id="KOG3177">
    <property type="taxonomic scope" value="Eukaryota"/>
</dbReference>
<dbReference type="CDD" id="cd07813">
    <property type="entry name" value="COQ10p_like"/>
    <property type="match status" value="1"/>
</dbReference>
<dbReference type="Proteomes" id="UP000013776">
    <property type="component" value="Unassembled WGS sequence"/>
</dbReference>
<evidence type="ECO:0000256" key="3">
    <source>
        <dbReference type="ARBA" id="ARBA00024947"/>
    </source>
</evidence>
<dbReference type="InterPro" id="IPR044996">
    <property type="entry name" value="COQ10-like"/>
</dbReference>
<comment type="similarity">
    <text evidence="1">Belongs to the COQ10 family.</text>
</comment>
<dbReference type="InterPro" id="IPR023393">
    <property type="entry name" value="START-like_dom_sf"/>
</dbReference>
<evidence type="ECO:0000313" key="5">
    <source>
        <dbReference type="EMBL" id="CCG80849.1"/>
    </source>
</evidence>
<dbReference type="GO" id="GO:0045333">
    <property type="term" value="P:cellular respiration"/>
    <property type="evidence" value="ECO:0007669"/>
    <property type="project" value="InterPro"/>
</dbReference>
<dbReference type="AlphaFoldDB" id="R4X9F8"/>
<dbReference type="EMBL" id="CAHR02000016">
    <property type="protein sequence ID" value="CCG80849.1"/>
    <property type="molecule type" value="Genomic_DNA"/>
</dbReference>
<sequence length="191" mass="21243">MLRTVGVAAVRPRSPLTRPFFSASSATLEPRRFTVAKTLPHSRAALFRIISDIDAYASFVPYCLASRVTESGGDGAPTRADLTVGFKGYRESFSSLVRCVAPDSVEALALHHPLFERLVTAWRLQDHQTPAGSTRDDDHDHDEESCRVHLDIEYRFSNPMYGALSGAVLPKVADQIIEAFERRAEQVLRKD</sequence>
<dbReference type="InterPro" id="IPR005031">
    <property type="entry name" value="COQ10_START"/>
</dbReference>
<keyword evidence="6" id="KW-1185">Reference proteome</keyword>
<feature type="domain" description="Coenzyme Q-binding protein COQ10 START" evidence="4">
    <location>
        <begin position="40"/>
        <end position="181"/>
    </location>
</feature>
<organism evidence="5 6">
    <name type="scientific">Taphrina deformans (strain PYCC 5710 / ATCC 11124 / CBS 356.35 / IMI 108563 / JCM 9778 / NBRC 8474)</name>
    <name type="common">Peach leaf curl fungus</name>
    <name type="synonym">Lalaria deformans</name>
    <dbReference type="NCBI Taxonomy" id="1097556"/>
    <lineage>
        <taxon>Eukaryota</taxon>
        <taxon>Fungi</taxon>
        <taxon>Dikarya</taxon>
        <taxon>Ascomycota</taxon>
        <taxon>Taphrinomycotina</taxon>
        <taxon>Taphrinomycetes</taxon>
        <taxon>Taphrinales</taxon>
        <taxon>Taphrinaceae</taxon>
        <taxon>Taphrina</taxon>
    </lineage>
</organism>
<gene>
    <name evidence="5" type="ORF">TAPDE_000492</name>
</gene>
<keyword evidence="5" id="KW-0830">Ubiquinone</keyword>
<comment type="caution">
    <text evidence="5">The sequence shown here is derived from an EMBL/GenBank/DDBJ whole genome shotgun (WGS) entry which is preliminary data.</text>
</comment>
<dbReference type="GO" id="GO:0005739">
    <property type="term" value="C:mitochondrion"/>
    <property type="evidence" value="ECO:0007669"/>
    <property type="project" value="TreeGrafter"/>
</dbReference>
<evidence type="ECO:0000259" key="4">
    <source>
        <dbReference type="Pfam" id="PF03364"/>
    </source>
</evidence>
<accession>R4X9F8</accession>
<evidence type="ECO:0000256" key="2">
    <source>
        <dbReference type="ARBA" id="ARBA00011814"/>
    </source>
</evidence>
<name>R4X9F8_TAPDE</name>
<dbReference type="OrthoDB" id="292693at2759"/>
<evidence type="ECO:0000313" key="6">
    <source>
        <dbReference type="Proteomes" id="UP000013776"/>
    </source>
</evidence>
<protein>
    <submittedName>
        <fullName evidence="5">Ubiquinone binding protein Coq10</fullName>
    </submittedName>
</protein>
<dbReference type="VEuPathDB" id="FungiDB:TAPDE_000492"/>
<dbReference type="PANTHER" id="PTHR12901:SF10">
    <property type="entry name" value="COENZYME Q-BINDING PROTEIN COQ10, MITOCHONDRIAL"/>
    <property type="match status" value="1"/>
</dbReference>
<dbReference type="STRING" id="1097556.R4X9F8"/>
<dbReference type="PANTHER" id="PTHR12901">
    <property type="entry name" value="SPERM PROTEIN HOMOLOG"/>
    <property type="match status" value="1"/>
</dbReference>
<dbReference type="GO" id="GO:0048039">
    <property type="term" value="F:ubiquinone binding"/>
    <property type="evidence" value="ECO:0007669"/>
    <property type="project" value="InterPro"/>
</dbReference>
<comment type="subunit">
    <text evidence="2">Interacts with coenzyme Q.</text>
</comment>
<reference evidence="5 6" key="1">
    <citation type="journal article" date="2013" name="MBio">
        <title>Genome sequencing of the plant pathogen Taphrina deformans, the causal agent of peach leaf curl.</title>
        <authorList>
            <person name="Cisse O.H."/>
            <person name="Almeida J.M.G.C.F."/>
            <person name="Fonseca A."/>
            <person name="Kumar A.A."/>
            <person name="Salojaervi J."/>
            <person name="Overmyer K."/>
            <person name="Hauser P.M."/>
            <person name="Pagni M."/>
        </authorList>
    </citation>
    <scope>NUCLEOTIDE SEQUENCE [LARGE SCALE GENOMIC DNA]</scope>
    <source>
        <strain evidence="6">PYCC 5710 / ATCC 11124 / CBS 356.35 / IMI 108563 / JCM 9778 / NBRC 8474</strain>
    </source>
</reference>
<proteinExistence type="inferred from homology"/>
<dbReference type="SUPFAM" id="SSF55961">
    <property type="entry name" value="Bet v1-like"/>
    <property type="match status" value="1"/>
</dbReference>
<evidence type="ECO:0000256" key="1">
    <source>
        <dbReference type="ARBA" id="ARBA00006885"/>
    </source>
</evidence>
<dbReference type="Gene3D" id="3.30.530.20">
    <property type="match status" value="1"/>
</dbReference>
<comment type="function">
    <text evidence="3">Required for the function of coenzyme Q in the respiratory chain. May serve as a chaperone or may be involved in the transport of Q6 from its site of synthesis to the catalytic sites of the respiratory complexes.</text>
</comment>